<organism evidence="1 2">
    <name type="scientific">Sulfobacillus benefaciens</name>
    <dbReference type="NCBI Taxonomy" id="453960"/>
    <lineage>
        <taxon>Bacteria</taxon>
        <taxon>Bacillati</taxon>
        <taxon>Bacillota</taxon>
        <taxon>Clostridia</taxon>
        <taxon>Eubacteriales</taxon>
        <taxon>Clostridiales Family XVII. Incertae Sedis</taxon>
        <taxon>Sulfobacillus</taxon>
    </lineage>
</organism>
<sequence>METAFLTFLYDEFQKDKEPNNIVELENPDHPAESRWRWILHGTREHWWLEIQDDTIPELIGRPYYLDPQGDPSFFDCAWSPNPSDDATRPENVHDYFVSIITYMDEHLFGQSEALRAYKAGATPDHPPWIHTESCG</sequence>
<dbReference type="EMBL" id="PXYW01000076">
    <property type="protein sequence ID" value="PSR30721.1"/>
    <property type="molecule type" value="Genomic_DNA"/>
</dbReference>
<comment type="caution">
    <text evidence="1">The sequence shown here is derived from an EMBL/GenBank/DDBJ whole genome shotgun (WGS) entry which is preliminary data.</text>
</comment>
<gene>
    <name evidence="1" type="ORF">C7B46_17635</name>
</gene>
<proteinExistence type="predicted"/>
<name>A0A2T2X888_9FIRM</name>
<dbReference type="Proteomes" id="UP000242972">
    <property type="component" value="Unassembled WGS sequence"/>
</dbReference>
<protein>
    <submittedName>
        <fullName evidence="1">Uncharacterized protein</fullName>
    </submittedName>
</protein>
<accession>A0A2T2X888</accession>
<reference evidence="1 2" key="1">
    <citation type="journal article" date="2014" name="BMC Genomics">
        <title>Comparison of environmental and isolate Sulfobacillus genomes reveals diverse carbon, sulfur, nitrogen, and hydrogen metabolisms.</title>
        <authorList>
            <person name="Justice N.B."/>
            <person name="Norman A."/>
            <person name="Brown C.T."/>
            <person name="Singh A."/>
            <person name="Thomas B.C."/>
            <person name="Banfield J.F."/>
        </authorList>
    </citation>
    <scope>NUCLEOTIDE SEQUENCE [LARGE SCALE GENOMIC DNA]</scope>
    <source>
        <strain evidence="1">AMDSBA4</strain>
    </source>
</reference>
<dbReference type="AlphaFoldDB" id="A0A2T2X888"/>
<evidence type="ECO:0000313" key="2">
    <source>
        <dbReference type="Proteomes" id="UP000242972"/>
    </source>
</evidence>
<evidence type="ECO:0000313" key="1">
    <source>
        <dbReference type="EMBL" id="PSR30721.1"/>
    </source>
</evidence>